<dbReference type="InterPro" id="IPR036388">
    <property type="entry name" value="WH-like_DNA-bd_sf"/>
</dbReference>
<keyword evidence="6" id="KW-1185">Reference proteome</keyword>
<dbReference type="PROSITE" id="PS51683">
    <property type="entry name" value="SAM_OMT_II"/>
    <property type="match status" value="1"/>
</dbReference>
<dbReference type="Gene3D" id="1.10.10.10">
    <property type="entry name" value="Winged helix-like DNA-binding domain superfamily/Winged helix DNA-binding domain"/>
    <property type="match status" value="1"/>
</dbReference>
<dbReference type="GO" id="GO:0008168">
    <property type="term" value="F:methyltransferase activity"/>
    <property type="evidence" value="ECO:0007669"/>
    <property type="project" value="UniProtKB-KW"/>
</dbReference>
<dbReference type="SUPFAM" id="SSF53335">
    <property type="entry name" value="S-adenosyl-L-methionine-dependent methyltransferases"/>
    <property type="match status" value="1"/>
</dbReference>
<dbReference type="InterPro" id="IPR012967">
    <property type="entry name" value="COMT_dimerisation"/>
</dbReference>
<proteinExistence type="predicted"/>
<reference evidence="5 6" key="1">
    <citation type="submission" date="2024-09" db="EMBL/GenBank/DDBJ databases">
        <title>Laminarin stimulates single cell rates of sulfate reduction while oxygen inhibits transcriptomic activity in coastal marine sediment.</title>
        <authorList>
            <person name="Lindsay M."/>
            <person name="Orcutt B."/>
            <person name="Emerson D."/>
            <person name="Stepanauskas R."/>
            <person name="D'Angelo T."/>
        </authorList>
    </citation>
    <scope>NUCLEOTIDE SEQUENCE [LARGE SCALE GENOMIC DNA]</scope>
    <source>
        <strain evidence="5">SAG AM-311-K15</strain>
    </source>
</reference>
<keyword evidence="2" id="KW-0808">Transferase</keyword>
<dbReference type="InterPro" id="IPR016461">
    <property type="entry name" value="COMT-like"/>
</dbReference>
<accession>A0ABV6YYM0</accession>
<keyword evidence="1 5" id="KW-0489">Methyltransferase</keyword>
<feature type="non-terminal residue" evidence="5">
    <location>
        <position position="171"/>
    </location>
</feature>
<dbReference type="SUPFAM" id="SSF46785">
    <property type="entry name" value="Winged helix' DNA-binding domain"/>
    <property type="match status" value="1"/>
</dbReference>
<evidence type="ECO:0000313" key="6">
    <source>
        <dbReference type="Proteomes" id="UP001594351"/>
    </source>
</evidence>
<evidence type="ECO:0000256" key="3">
    <source>
        <dbReference type="ARBA" id="ARBA00022691"/>
    </source>
</evidence>
<dbReference type="PANTHER" id="PTHR43712">
    <property type="entry name" value="PUTATIVE (AFU_ORTHOLOGUE AFUA_4G14580)-RELATED"/>
    <property type="match status" value="1"/>
</dbReference>
<evidence type="ECO:0000256" key="1">
    <source>
        <dbReference type="ARBA" id="ARBA00022603"/>
    </source>
</evidence>
<dbReference type="GO" id="GO:0032259">
    <property type="term" value="P:methylation"/>
    <property type="evidence" value="ECO:0007669"/>
    <property type="project" value="UniProtKB-KW"/>
</dbReference>
<gene>
    <name evidence="5" type="ORF">ACFL27_13860</name>
</gene>
<dbReference type="InterPro" id="IPR036390">
    <property type="entry name" value="WH_DNA-bd_sf"/>
</dbReference>
<evidence type="ECO:0000256" key="2">
    <source>
        <dbReference type="ARBA" id="ARBA00022679"/>
    </source>
</evidence>
<dbReference type="InterPro" id="IPR029063">
    <property type="entry name" value="SAM-dependent_MTases_sf"/>
</dbReference>
<dbReference type="EMBL" id="JBHPBY010000173">
    <property type="protein sequence ID" value="MFC1851277.1"/>
    <property type="molecule type" value="Genomic_DNA"/>
</dbReference>
<keyword evidence="3" id="KW-0949">S-adenosyl-L-methionine</keyword>
<sequence length="171" mass="19441">MRGQRDQKLKEMIHGFWTSQCLYVMTVLGIPDYLKGRSLTCATLAELSGTHPDALYRFLRALVSLGLIEKDDRGCFMLTSFAQPLLKEMYGSLQAEILHLLHPSCWLSWGQLLHSIKTGQAAFPEIFGQSAWEYRSQHPEVGAIFDGMAESMQRREKQAILEHLDVTDVQL</sequence>
<dbReference type="Gene3D" id="1.10.287.1350">
    <property type="match status" value="1"/>
</dbReference>
<protein>
    <submittedName>
        <fullName evidence="5">Methyltransferase dimerization domain-containing protein</fullName>
    </submittedName>
</protein>
<dbReference type="Proteomes" id="UP001594351">
    <property type="component" value="Unassembled WGS sequence"/>
</dbReference>
<feature type="domain" description="O-methyltransferase dimerisation" evidence="4">
    <location>
        <begin position="11"/>
        <end position="87"/>
    </location>
</feature>
<name>A0ABV6YYM0_UNCC1</name>
<dbReference type="Pfam" id="PF08100">
    <property type="entry name" value="Dimerisation"/>
    <property type="match status" value="1"/>
</dbReference>
<organism evidence="5 6">
    <name type="scientific">candidate division CSSED10-310 bacterium</name>
    <dbReference type="NCBI Taxonomy" id="2855610"/>
    <lineage>
        <taxon>Bacteria</taxon>
        <taxon>Bacteria division CSSED10-310</taxon>
    </lineage>
</organism>
<evidence type="ECO:0000313" key="5">
    <source>
        <dbReference type="EMBL" id="MFC1851277.1"/>
    </source>
</evidence>
<evidence type="ECO:0000259" key="4">
    <source>
        <dbReference type="Pfam" id="PF08100"/>
    </source>
</evidence>
<comment type="caution">
    <text evidence="5">The sequence shown here is derived from an EMBL/GenBank/DDBJ whole genome shotgun (WGS) entry which is preliminary data.</text>
</comment>
<dbReference type="PANTHER" id="PTHR43712:SF2">
    <property type="entry name" value="O-METHYLTRANSFERASE CICE"/>
    <property type="match status" value="1"/>
</dbReference>